<dbReference type="Proteomes" id="UP000182427">
    <property type="component" value="Chromosome I"/>
</dbReference>
<keyword evidence="4" id="KW-1185">Reference proteome</keyword>
<gene>
    <name evidence="3" type="ORF">SAMN05444167_0447</name>
</gene>
<dbReference type="RefSeq" id="WP_083343710.1">
    <property type="nucleotide sequence ID" value="NZ_LT629690.1"/>
</dbReference>
<feature type="region of interest" description="Disordered" evidence="1">
    <location>
        <begin position="242"/>
        <end position="262"/>
    </location>
</feature>
<dbReference type="EMBL" id="LT629690">
    <property type="protein sequence ID" value="SDE79352.1"/>
    <property type="molecule type" value="Genomic_DNA"/>
</dbReference>
<dbReference type="AlphaFoldDB" id="A0A1G7FU98"/>
<accession>A0A1G7FU98</accession>
<evidence type="ECO:0000256" key="1">
    <source>
        <dbReference type="SAM" id="MobiDB-lite"/>
    </source>
</evidence>
<sequence>MLARWSVVAFLISSAMVVASAQRQPGTFTYTHTTQQTLADGTHITRVTHSVTIRDGYGRTRNENELQMPGQSIIRTVNIADPVAGVTYFYQEGEGQNVSHTYTRLEMHRPTQNPGLRTLPSPPPPSGAVGGQSSSVSGTVGVAGGVVYSGLIPVNQPGAAEMRPQIKNEELGFDTVQGISCKSHRTTETYPVNFFGNDRPIVITREICTSVESGGMLVRNVVDDPRMGTQTMLLESASFTEPTANVFQPPPGYTERKQNQTQ</sequence>
<feature type="region of interest" description="Disordered" evidence="1">
    <location>
        <begin position="110"/>
        <end position="135"/>
    </location>
</feature>
<organism evidence="3 4">
    <name type="scientific">Terriglobus roseus</name>
    <dbReference type="NCBI Taxonomy" id="392734"/>
    <lineage>
        <taxon>Bacteria</taxon>
        <taxon>Pseudomonadati</taxon>
        <taxon>Acidobacteriota</taxon>
        <taxon>Terriglobia</taxon>
        <taxon>Terriglobales</taxon>
        <taxon>Acidobacteriaceae</taxon>
        <taxon>Terriglobus</taxon>
    </lineage>
</organism>
<reference evidence="3 4" key="1">
    <citation type="submission" date="2016-10" db="EMBL/GenBank/DDBJ databases">
        <authorList>
            <person name="de Groot N.N."/>
        </authorList>
    </citation>
    <scope>NUCLEOTIDE SEQUENCE [LARGE SCALE GENOMIC DNA]</scope>
    <source>
        <strain evidence="3 4">GAS232</strain>
    </source>
</reference>
<evidence type="ECO:0000313" key="4">
    <source>
        <dbReference type="Proteomes" id="UP000182427"/>
    </source>
</evidence>
<keyword evidence="2" id="KW-0732">Signal</keyword>
<proteinExistence type="predicted"/>
<dbReference type="OrthoDB" id="115149at2"/>
<feature type="signal peptide" evidence="2">
    <location>
        <begin position="1"/>
        <end position="21"/>
    </location>
</feature>
<evidence type="ECO:0000313" key="3">
    <source>
        <dbReference type="EMBL" id="SDE79352.1"/>
    </source>
</evidence>
<evidence type="ECO:0000256" key="2">
    <source>
        <dbReference type="SAM" id="SignalP"/>
    </source>
</evidence>
<protein>
    <submittedName>
        <fullName evidence="3">Uncharacterized protein</fullName>
    </submittedName>
</protein>
<feature type="chain" id="PRO_5009241027" evidence="2">
    <location>
        <begin position="22"/>
        <end position="262"/>
    </location>
</feature>
<name>A0A1G7FU98_9BACT</name>